<dbReference type="InterPro" id="IPR010108">
    <property type="entry name" value="Lycopene_cyclase_b/e"/>
</dbReference>
<dbReference type="EC" id="5.5.1.19" evidence="3"/>
<protein>
    <submittedName>
        <fullName evidence="3">Lycopene beta-cyclase CrtY</fullName>
        <ecNumber evidence="3">5.5.1.19</ecNumber>
    </submittedName>
</protein>
<dbReference type="GO" id="GO:0016853">
    <property type="term" value="F:isomerase activity"/>
    <property type="evidence" value="ECO:0007669"/>
    <property type="project" value="UniProtKB-KW"/>
</dbReference>
<dbReference type="NCBIfam" id="TIGR01789">
    <property type="entry name" value="lycopene_cycl"/>
    <property type="match status" value="1"/>
</dbReference>
<gene>
    <name evidence="3" type="primary">crtY</name>
    <name evidence="3" type="ORF">PQ455_16870</name>
</gene>
<proteinExistence type="inferred from homology"/>
<dbReference type="InterPro" id="IPR008461">
    <property type="entry name" value="CrtY"/>
</dbReference>
<keyword evidence="2" id="KW-0472">Membrane</keyword>
<dbReference type="EMBL" id="CP117411">
    <property type="protein sequence ID" value="WCT73268.1"/>
    <property type="molecule type" value="Genomic_DNA"/>
</dbReference>
<dbReference type="Proteomes" id="UP001220395">
    <property type="component" value="Chromosome"/>
</dbReference>
<dbReference type="RefSeq" id="WP_273687365.1">
    <property type="nucleotide sequence ID" value="NZ_CP117411.1"/>
</dbReference>
<accession>A0ABY7TK09</accession>
<sequence>MAASDPVDILIAGGGLAGGLIALALAERRPEARLLLVEGDDHLGGNHVWSFFESDMAPAERALVAPLVGHRWDAYDVRFPAHSRTLASPYRSIESEHFDAVLRARLGDRVRLGAKVAAIDPGGITLDGGERIAAKGVIDARGAADLSGLDCGWQKFVGQELVLAAPHGLTRPIVMDATVPQIDGYRFVYVLPFGPDRLFVEDTYYSDDPALDETALTGRIAAYAAAHGWQVTAVTRSESGVLPVVVSGDGAELWDPGSPGVAKAGMRGGLFHPTTGYSLPDAVRTAARIAALPDLSSAALHTTLRDHALTAWKDRAFYRLLDTMLFRAAEPTERYRVLERFYRLAPGLIGRFYAGQSTWADKARILAGKPPVPIGRALGALAGLGPKAGGGKGDR</sequence>
<evidence type="ECO:0000313" key="3">
    <source>
        <dbReference type="EMBL" id="WCT73268.1"/>
    </source>
</evidence>
<keyword evidence="4" id="KW-1185">Reference proteome</keyword>
<reference evidence="3 4" key="1">
    <citation type="submission" date="2023-02" db="EMBL/GenBank/DDBJ databases">
        <title>Genome sequence of Sphingomonas naphthae.</title>
        <authorList>
            <person name="Kim S."/>
            <person name="Heo J."/>
            <person name="Kwon S.-W."/>
        </authorList>
    </citation>
    <scope>NUCLEOTIDE SEQUENCE [LARGE SCALE GENOMIC DNA]</scope>
    <source>
        <strain evidence="3 4">KACC 18716</strain>
    </source>
</reference>
<evidence type="ECO:0000256" key="1">
    <source>
        <dbReference type="ARBA" id="ARBA00006599"/>
    </source>
</evidence>
<keyword evidence="2" id="KW-0812">Transmembrane</keyword>
<feature type="transmembrane region" description="Helical" evidence="2">
    <location>
        <begin position="6"/>
        <end position="26"/>
    </location>
</feature>
<dbReference type="Pfam" id="PF05834">
    <property type="entry name" value="Lycopene_cycl"/>
    <property type="match status" value="1"/>
</dbReference>
<keyword evidence="3" id="KW-0413">Isomerase</keyword>
<name>A0ABY7TK09_9SPHN</name>
<dbReference type="NCBIfam" id="TIGR01790">
    <property type="entry name" value="carotene-cycl"/>
    <property type="match status" value="1"/>
</dbReference>
<comment type="similarity">
    <text evidence="1">Belongs to the lycopene cyclase family.</text>
</comment>
<dbReference type="InterPro" id="IPR036188">
    <property type="entry name" value="FAD/NAD-bd_sf"/>
</dbReference>
<dbReference type="Gene3D" id="3.50.50.60">
    <property type="entry name" value="FAD/NAD(P)-binding domain"/>
    <property type="match status" value="1"/>
</dbReference>
<keyword evidence="2" id="KW-1133">Transmembrane helix</keyword>
<evidence type="ECO:0000256" key="2">
    <source>
        <dbReference type="SAM" id="Phobius"/>
    </source>
</evidence>
<dbReference type="SUPFAM" id="SSF51905">
    <property type="entry name" value="FAD/NAD(P)-binding domain"/>
    <property type="match status" value="1"/>
</dbReference>
<evidence type="ECO:0000313" key="4">
    <source>
        <dbReference type="Proteomes" id="UP001220395"/>
    </source>
</evidence>
<organism evidence="3 4">
    <name type="scientific">Sphingomonas naphthae</name>
    <dbReference type="NCBI Taxonomy" id="1813468"/>
    <lineage>
        <taxon>Bacteria</taxon>
        <taxon>Pseudomonadati</taxon>
        <taxon>Pseudomonadota</taxon>
        <taxon>Alphaproteobacteria</taxon>
        <taxon>Sphingomonadales</taxon>
        <taxon>Sphingomonadaceae</taxon>
        <taxon>Sphingomonas</taxon>
    </lineage>
</organism>